<sequence length="115" mass="12886">MPFSFIDHRALTEDDITAFEQLIAAREEYGPYGIPPARPEPADGEWVLFMYTTLTAPGGKRLETEGIFKRWGTTQLVDMLFTPWGQALPDREPARTALPAPPLPRPQPGPQGPRR</sequence>
<protein>
    <submittedName>
        <fullName evidence="2">Uncharacterized protein</fullName>
    </submittedName>
</protein>
<dbReference type="OrthoDB" id="9963435at2"/>
<comment type="caution">
    <text evidence="2">The sequence shown here is derived from an EMBL/GenBank/DDBJ whole genome shotgun (WGS) entry which is preliminary data.</text>
</comment>
<proteinExistence type="predicted"/>
<dbReference type="PATRIC" id="fig|1938.3.peg.9885"/>
<name>A0A0J7ZFG6_STRVR</name>
<accession>A0A0J7ZFG6</accession>
<dbReference type="RefSeq" id="WP_048581894.1">
    <property type="nucleotide sequence ID" value="NZ_LFNT01000015.1"/>
</dbReference>
<evidence type="ECO:0000313" key="2">
    <source>
        <dbReference type="EMBL" id="KMS74127.1"/>
    </source>
</evidence>
<evidence type="ECO:0000313" key="3">
    <source>
        <dbReference type="Proteomes" id="UP000037432"/>
    </source>
</evidence>
<gene>
    <name evidence="2" type="ORF">ACM01_16075</name>
</gene>
<dbReference type="AlphaFoldDB" id="A0A0J7ZFG6"/>
<reference evidence="2 3" key="1">
    <citation type="submission" date="2015-06" db="EMBL/GenBank/DDBJ databases">
        <authorList>
            <person name="Ju K.-S."/>
            <person name="Doroghazi J.R."/>
            <person name="Metcalf W.W."/>
        </authorList>
    </citation>
    <scope>NUCLEOTIDE SEQUENCE [LARGE SCALE GENOMIC DNA]</scope>
    <source>
        <strain evidence="2 3">NRRL 3414</strain>
    </source>
</reference>
<feature type="region of interest" description="Disordered" evidence="1">
    <location>
        <begin position="87"/>
        <end position="115"/>
    </location>
</feature>
<organism evidence="2 3">
    <name type="scientific">Streptomyces viridochromogenes</name>
    <dbReference type="NCBI Taxonomy" id="1938"/>
    <lineage>
        <taxon>Bacteria</taxon>
        <taxon>Bacillati</taxon>
        <taxon>Actinomycetota</taxon>
        <taxon>Actinomycetes</taxon>
        <taxon>Kitasatosporales</taxon>
        <taxon>Streptomycetaceae</taxon>
        <taxon>Streptomyces</taxon>
    </lineage>
</organism>
<evidence type="ECO:0000256" key="1">
    <source>
        <dbReference type="SAM" id="MobiDB-lite"/>
    </source>
</evidence>
<dbReference type="EMBL" id="LFNT01000015">
    <property type="protein sequence ID" value="KMS74127.1"/>
    <property type="molecule type" value="Genomic_DNA"/>
</dbReference>
<feature type="compositionally biased region" description="Pro residues" evidence="1">
    <location>
        <begin position="99"/>
        <end position="115"/>
    </location>
</feature>
<dbReference type="Proteomes" id="UP000037432">
    <property type="component" value="Unassembled WGS sequence"/>
</dbReference>